<keyword evidence="2" id="KW-0812">Transmembrane</keyword>
<accession>A0A9N9QT19</accession>
<dbReference type="EMBL" id="OU893332">
    <property type="protein sequence ID" value="CAG9782341.1"/>
    <property type="molecule type" value="Genomic_DNA"/>
</dbReference>
<keyword evidence="2" id="KW-0472">Membrane</keyword>
<evidence type="ECO:0000256" key="1">
    <source>
        <dbReference type="SAM" id="MobiDB-lite"/>
    </source>
</evidence>
<dbReference type="PROSITE" id="PS51257">
    <property type="entry name" value="PROKAR_LIPOPROTEIN"/>
    <property type="match status" value="1"/>
</dbReference>
<evidence type="ECO:0000313" key="4">
    <source>
        <dbReference type="Proteomes" id="UP001153714"/>
    </source>
</evidence>
<dbReference type="AlphaFoldDB" id="A0A9N9QT19"/>
<reference evidence="3" key="2">
    <citation type="submission" date="2022-10" db="EMBL/GenBank/DDBJ databases">
        <authorList>
            <consortium name="ENA_rothamsted_submissions"/>
            <consortium name="culmorum"/>
            <person name="King R."/>
        </authorList>
    </citation>
    <scope>NUCLEOTIDE SEQUENCE</scope>
</reference>
<feature type="region of interest" description="Disordered" evidence="1">
    <location>
        <begin position="57"/>
        <end position="76"/>
    </location>
</feature>
<keyword evidence="4" id="KW-1185">Reference proteome</keyword>
<reference evidence="3" key="1">
    <citation type="submission" date="2021-12" db="EMBL/GenBank/DDBJ databases">
        <authorList>
            <person name="King R."/>
        </authorList>
    </citation>
    <scope>NUCLEOTIDE SEQUENCE</scope>
</reference>
<name>A0A9N9QT19_9NEOP</name>
<evidence type="ECO:0000313" key="3">
    <source>
        <dbReference type="EMBL" id="CAG9782341.1"/>
    </source>
</evidence>
<sequence>MHRIIFLTLYIILCSCRYYFFRFVLRNIISNRRKFLGCIGQRCRVVSAGCCDTRPCARRPRSRPHRGAGASDQRPVLAARGATQLLLARQCRKLPHILSGTRCPREPTI</sequence>
<feature type="compositionally biased region" description="Basic residues" evidence="1">
    <location>
        <begin position="57"/>
        <end position="66"/>
    </location>
</feature>
<dbReference type="OrthoDB" id="2250192at2759"/>
<evidence type="ECO:0000256" key="2">
    <source>
        <dbReference type="SAM" id="Phobius"/>
    </source>
</evidence>
<protein>
    <submittedName>
        <fullName evidence="3">Uncharacterized protein</fullName>
    </submittedName>
</protein>
<proteinExistence type="predicted"/>
<dbReference type="Proteomes" id="UP001153714">
    <property type="component" value="Chromosome 1"/>
</dbReference>
<gene>
    <name evidence="3" type="ORF">DIATSA_LOCUS608</name>
</gene>
<feature type="transmembrane region" description="Helical" evidence="2">
    <location>
        <begin position="6"/>
        <end position="25"/>
    </location>
</feature>
<organism evidence="3 4">
    <name type="scientific">Diatraea saccharalis</name>
    <name type="common">sugarcane borer</name>
    <dbReference type="NCBI Taxonomy" id="40085"/>
    <lineage>
        <taxon>Eukaryota</taxon>
        <taxon>Metazoa</taxon>
        <taxon>Ecdysozoa</taxon>
        <taxon>Arthropoda</taxon>
        <taxon>Hexapoda</taxon>
        <taxon>Insecta</taxon>
        <taxon>Pterygota</taxon>
        <taxon>Neoptera</taxon>
        <taxon>Endopterygota</taxon>
        <taxon>Lepidoptera</taxon>
        <taxon>Glossata</taxon>
        <taxon>Ditrysia</taxon>
        <taxon>Pyraloidea</taxon>
        <taxon>Crambidae</taxon>
        <taxon>Crambinae</taxon>
        <taxon>Diatraea</taxon>
    </lineage>
</organism>
<keyword evidence="2" id="KW-1133">Transmembrane helix</keyword>